<dbReference type="AlphaFoldDB" id="Q60CB7"/>
<evidence type="ECO:0000313" key="1">
    <source>
        <dbReference type="EMBL" id="AAU90692.1"/>
    </source>
</evidence>
<dbReference type="KEGG" id="mca:MCA0192"/>
<evidence type="ECO:0000313" key="2">
    <source>
        <dbReference type="Proteomes" id="UP000006821"/>
    </source>
</evidence>
<gene>
    <name evidence="1" type="ordered locus">MCA0192</name>
</gene>
<reference evidence="1 2" key="1">
    <citation type="journal article" date="2004" name="PLoS Biol.">
        <title>Genomic insights into methanotrophy: the complete genome sequence of Methylococcus capsulatus (Bath).</title>
        <authorList>
            <person name="Ward N.L."/>
            <person name="Larsen O."/>
            <person name="Sakwa J."/>
            <person name="Bruseth L."/>
            <person name="Khouri H.M."/>
            <person name="Durkin A.S."/>
            <person name="Dimitrov G."/>
            <person name="Jiang L."/>
            <person name="Scanlan D."/>
            <person name="Kang K.H."/>
            <person name="Lewis M.R."/>
            <person name="Nelson K.E."/>
            <person name="Methe B.A."/>
            <person name="Wu M."/>
            <person name="Heidelberg J.F."/>
            <person name="Paulsen I.T."/>
            <person name="Fouts D.E."/>
            <person name="Ravel J."/>
            <person name="Tettelin H."/>
            <person name="Ren Q."/>
            <person name="Read T.D."/>
            <person name="DeBoy R.T."/>
            <person name="Seshadri R."/>
            <person name="Salzberg S.L."/>
            <person name="Jensen H.B."/>
            <person name="Birkeland N.K."/>
            <person name="Nelson W.C."/>
            <person name="Dodson R.J."/>
            <person name="Grindhaug S.H."/>
            <person name="Holt I.E."/>
            <person name="Eidhammer I."/>
            <person name="Jonasen I."/>
            <person name="Vanaken S."/>
            <person name="Utterback T.R."/>
            <person name="Feldblyum T.V."/>
            <person name="Fraser C.M."/>
            <person name="Lillehaug J.R."/>
            <person name="Eisen J.A."/>
        </authorList>
    </citation>
    <scope>NUCLEOTIDE SEQUENCE [LARGE SCALE GENOMIC DNA]</scope>
    <source>
        <strain evidence="2">ATCC 33009 / NCIMB 11132 / Bath</strain>
    </source>
</reference>
<dbReference type="EMBL" id="AE017282">
    <property type="protein sequence ID" value="AAU90692.1"/>
    <property type="molecule type" value="Genomic_DNA"/>
</dbReference>
<proteinExistence type="predicted"/>
<sequence length="57" mass="6193">MISPGVFGGTENGGLARRRFRIGVDHAAPGNRSGKRLRKNRYLASIVGRRRRCSGPG</sequence>
<dbReference type="HOGENOM" id="CLU_2991505_0_0_6"/>
<organism evidence="1 2">
    <name type="scientific">Methylococcus capsulatus (strain ATCC 33009 / NCIMB 11132 / Bath)</name>
    <dbReference type="NCBI Taxonomy" id="243233"/>
    <lineage>
        <taxon>Bacteria</taxon>
        <taxon>Pseudomonadati</taxon>
        <taxon>Pseudomonadota</taxon>
        <taxon>Gammaproteobacteria</taxon>
        <taxon>Methylococcales</taxon>
        <taxon>Methylococcaceae</taxon>
        <taxon>Methylococcus</taxon>
    </lineage>
</organism>
<dbReference type="Proteomes" id="UP000006821">
    <property type="component" value="Chromosome"/>
</dbReference>
<name>Q60CB7_METCA</name>
<accession>Q60CB7</accession>
<protein>
    <submittedName>
        <fullName evidence="1">Uncharacterized protein</fullName>
    </submittedName>
</protein>